<proteinExistence type="predicted"/>
<evidence type="ECO:0000256" key="17">
    <source>
        <dbReference type="SAM" id="MobiDB-lite"/>
    </source>
</evidence>
<feature type="signal peptide" evidence="19">
    <location>
        <begin position="1"/>
        <end position="19"/>
    </location>
</feature>
<evidence type="ECO:0000256" key="2">
    <source>
        <dbReference type="ARBA" id="ARBA00019822"/>
    </source>
</evidence>
<feature type="chain" id="PRO_5032779779" description="Thrombomodulin" evidence="19">
    <location>
        <begin position="20"/>
        <end position="500"/>
    </location>
</feature>
<evidence type="ECO:0000256" key="15">
    <source>
        <dbReference type="ARBA" id="ARBA00046453"/>
    </source>
</evidence>
<dbReference type="GO" id="GO:0016020">
    <property type="term" value="C:membrane"/>
    <property type="evidence" value="ECO:0007669"/>
    <property type="project" value="UniProtKB-SubCell"/>
</dbReference>
<dbReference type="PANTHER" id="PTHR14789">
    <property type="entry name" value="CHONDROLECTIN VARIANT CHODLFDELTAE"/>
    <property type="match status" value="1"/>
</dbReference>
<dbReference type="InterPro" id="IPR015149">
    <property type="entry name" value="Tme5_EGF-like"/>
</dbReference>
<evidence type="ECO:0000313" key="22">
    <source>
        <dbReference type="EMBL" id="NXE68123.1"/>
    </source>
</evidence>
<dbReference type="InterPro" id="IPR049883">
    <property type="entry name" value="NOTCH1_EGF-like"/>
</dbReference>
<name>A0A852ADZ1_CALOR</name>
<evidence type="ECO:0000256" key="18">
    <source>
        <dbReference type="SAM" id="Phobius"/>
    </source>
</evidence>
<dbReference type="InterPro" id="IPR001881">
    <property type="entry name" value="EGF-like_Ca-bd_dom"/>
</dbReference>
<dbReference type="InterPro" id="IPR057350">
    <property type="entry name" value="THBD"/>
</dbReference>
<keyword evidence="4" id="KW-0597">Phosphoprotein</keyword>
<dbReference type="PROSITE" id="PS01187">
    <property type="entry name" value="EGF_CA"/>
    <property type="match status" value="2"/>
</dbReference>
<feature type="transmembrane region" description="Helical" evidence="18">
    <location>
        <begin position="444"/>
        <end position="467"/>
    </location>
</feature>
<dbReference type="Gene3D" id="3.10.100.10">
    <property type="entry name" value="Mannose-Binding Protein A, subunit A"/>
    <property type="match status" value="1"/>
</dbReference>
<dbReference type="GO" id="GO:0005737">
    <property type="term" value="C:cytoplasm"/>
    <property type="evidence" value="ECO:0007669"/>
    <property type="project" value="TreeGrafter"/>
</dbReference>
<feature type="compositionally biased region" description="Pro residues" evidence="17">
    <location>
        <begin position="427"/>
        <end position="437"/>
    </location>
</feature>
<comment type="subunit">
    <text evidence="15">Interacts with ITGAL, ITGAM and ITGB2. Interacts with thrombin/F2; this interaction switches the specificity of thrombin from a procoagulant to an anticoagulant and antifibrinolytic protease. Interacts with ANGP1 and ANGP2; these interactions significantly inhibit the generation of activated PC and TAFIa/CPB2 by the thrombin/thrombomodulin complex. Interacts with PF4; this interaction enhances generation of activated protein C. Interacts with HMGB1; this interaction inhibits HMGB1 inflammatory activity.</text>
</comment>
<reference evidence="22" key="1">
    <citation type="submission" date="2019-09" db="EMBL/GenBank/DDBJ databases">
        <title>Bird 10,000 Genomes (B10K) Project - Family phase.</title>
        <authorList>
            <person name="Zhang G."/>
        </authorList>
    </citation>
    <scope>NUCLEOTIDE SEQUENCE</scope>
    <source>
        <strain evidence="22">B10K-DU-015-28</strain>
        <tissue evidence="22">Muscle</tissue>
    </source>
</reference>
<dbReference type="PANTHER" id="PTHR14789:SF9">
    <property type="entry name" value="THROMBOMODULIN"/>
    <property type="match status" value="1"/>
</dbReference>
<dbReference type="GO" id="GO:0030246">
    <property type="term" value="F:carbohydrate binding"/>
    <property type="evidence" value="ECO:0007669"/>
    <property type="project" value="UniProtKB-KW"/>
</dbReference>
<evidence type="ECO:0000259" key="20">
    <source>
        <dbReference type="PROSITE" id="PS50026"/>
    </source>
</evidence>
<keyword evidence="11 18" id="KW-0472">Membrane</keyword>
<dbReference type="Pfam" id="PF09064">
    <property type="entry name" value="EGF_Tme5"/>
    <property type="match status" value="1"/>
</dbReference>
<accession>A0A852ADZ1</accession>
<dbReference type="PROSITE" id="PS00010">
    <property type="entry name" value="ASX_HYDROXYL"/>
    <property type="match status" value="2"/>
</dbReference>
<evidence type="ECO:0000256" key="8">
    <source>
        <dbReference type="ARBA" id="ARBA00022737"/>
    </source>
</evidence>
<keyword evidence="8" id="KW-0677">Repeat</keyword>
<dbReference type="InterPro" id="IPR001304">
    <property type="entry name" value="C-type_lectin-like"/>
</dbReference>
<dbReference type="PROSITE" id="PS50026">
    <property type="entry name" value="EGF_3"/>
    <property type="match status" value="2"/>
</dbReference>
<dbReference type="PRINTS" id="PR00907">
    <property type="entry name" value="THRMBOMODULN"/>
</dbReference>
<evidence type="ECO:0000256" key="4">
    <source>
        <dbReference type="ARBA" id="ARBA00022553"/>
    </source>
</evidence>
<feature type="domain" description="EGF-like" evidence="20">
    <location>
        <begin position="256"/>
        <end position="294"/>
    </location>
</feature>
<dbReference type="InterPro" id="IPR009030">
    <property type="entry name" value="Growth_fac_rcpt_cys_sf"/>
</dbReference>
<comment type="function">
    <text evidence="14">Endothelial cell receptor that plays a critical role in regulating several physiological processes including hemostasis, coagulation, fibrinolysis, inflammation, and angiogenesis. Acts as a cofactor for thrombin activation of protein C/PROC on the surface of vascular endothelial cells leading to initiation of the activated protein C anticoagulant pathway. Also accelerates the activation of the plasma carboxypeptidase B2/CPB2, which catalyzes removal of C-terminal basic amino acids from its substrates including kinins or anaphylatoxins leading to fibrinolysis inhibition. Plays critical protective roles in changing the cleavage specificity of protease-activated receptor 1/PAR1, inhibiting endothelial cell permeability and inflammation. Suppresses inflammation distinctly from its anticoagulant cofactor activity by sequestering HMGB1 thereby preventing it from engaging cellular receptors such as RAGE and contributing to the inflammatory response.</text>
</comment>
<evidence type="ECO:0000256" key="9">
    <source>
        <dbReference type="ARBA" id="ARBA00022974"/>
    </source>
</evidence>
<evidence type="ECO:0000256" key="12">
    <source>
        <dbReference type="ARBA" id="ARBA00023157"/>
    </source>
</evidence>
<gene>
    <name evidence="22" type="primary">Thbd</name>
    <name evidence="22" type="ORF">CALORN_R08042</name>
</gene>
<dbReference type="SMART" id="SM00181">
    <property type="entry name" value="EGF"/>
    <property type="match status" value="5"/>
</dbReference>
<keyword evidence="12" id="KW-1015">Disulfide bond</keyword>
<dbReference type="PIRSF" id="PIRSF001775">
    <property type="entry name" value="CD93/CD141"/>
    <property type="match status" value="1"/>
</dbReference>
<dbReference type="InterPro" id="IPR016186">
    <property type="entry name" value="C-type_lectin-like/link_sf"/>
</dbReference>
<dbReference type="CDD" id="cd00054">
    <property type="entry name" value="EGF_CA"/>
    <property type="match status" value="1"/>
</dbReference>
<dbReference type="EMBL" id="WBNL01000745">
    <property type="protein sequence ID" value="NXE68123.1"/>
    <property type="molecule type" value="Genomic_DNA"/>
</dbReference>
<keyword evidence="9" id="KW-0654">Proteoglycan</keyword>
<dbReference type="Pfam" id="PF25444">
    <property type="entry name" value="THBD"/>
    <property type="match status" value="1"/>
</dbReference>
<evidence type="ECO:0000256" key="7">
    <source>
        <dbReference type="ARBA" id="ARBA00022734"/>
    </source>
</evidence>
<evidence type="ECO:0000256" key="16">
    <source>
        <dbReference type="PROSITE-ProRule" id="PRU00076"/>
    </source>
</evidence>
<dbReference type="Gene3D" id="2.10.25.10">
    <property type="entry name" value="Laminin"/>
    <property type="match status" value="3"/>
</dbReference>
<dbReference type="InterPro" id="IPR000742">
    <property type="entry name" value="EGF"/>
</dbReference>
<dbReference type="Proteomes" id="UP000603627">
    <property type="component" value="Unassembled WGS sequence"/>
</dbReference>
<dbReference type="PROSITE" id="PS50041">
    <property type="entry name" value="C_TYPE_LECTIN_2"/>
    <property type="match status" value="1"/>
</dbReference>
<feature type="non-terminal residue" evidence="22">
    <location>
        <position position="1"/>
    </location>
</feature>
<comment type="caution">
    <text evidence="22">The sequence shown here is derived from an EMBL/GenBank/DDBJ whole genome shotgun (WGS) entry which is preliminary data.</text>
</comment>
<evidence type="ECO:0000256" key="19">
    <source>
        <dbReference type="SAM" id="SignalP"/>
    </source>
</evidence>
<evidence type="ECO:0000256" key="14">
    <source>
        <dbReference type="ARBA" id="ARBA00045242"/>
    </source>
</evidence>
<dbReference type="InterPro" id="IPR018097">
    <property type="entry name" value="EGF_Ca-bd_CS"/>
</dbReference>
<keyword evidence="23" id="KW-1185">Reference proteome</keyword>
<keyword evidence="10 18" id="KW-1133">Transmembrane helix</keyword>
<comment type="caution">
    <text evidence="16">Lacks conserved residue(s) required for the propagation of feature annotation.</text>
</comment>
<dbReference type="AlphaFoldDB" id="A0A852ADZ1"/>
<dbReference type="InterPro" id="IPR016187">
    <property type="entry name" value="CTDL_fold"/>
</dbReference>
<comment type="subcellular location">
    <subcellularLocation>
        <location evidence="1">Membrane</location>
        <topology evidence="1">Single-pass type I membrane protein</topology>
    </subcellularLocation>
</comment>
<evidence type="ECO:0000259" key="21">
    <source>
        <dbReference type="PROSITE" id="PS50041"/>
    </source>
</evidence>
<dbReference type="Pfam" id="PF00059">
    <property type="entry name" value="Lectin_C"/>
    <property type="match status" value="1"/>
</dbReference>
<evidence type="ECO:0000256" key="11">
    <source>
        <dbReference type="ARBA" id="ARBA00023136"/>
    </source>
</evidence>
<dbReference type="SUPFAM" id="SSF57184">
    <property type="entry name" value="Growth factor receptor domain"/>
    <property type="match status" value="2"/>
</dbReference>
<protein>
    <recommendedName>
        <fullName evidence="2">Thrombomodulin</fullName>
    </recommendedName>
</protein>
<dbReference type="SUPFAM" id="SSF56436">
    <property type="entry name" value="C-type lectin-like"/>
    <property type="match status" value="1"/>
</dbReference>
<dbReference type="InterPro" id="IPR000152">
    <property type="entry name" value="EGF-type_Asp/Asn_hydroxyl_site"/>
</dbReference>
<evidence type="ECO:0000313" key="23">
    <source>
        <dbReference type="Proteomes" id="UP000603627"/>
    </source>
</evidence>
<evidence type="ECO:0000256" key="6">
    <source>
        <dbReference type="ARBA" id="ARBA00022729"/>
    </source>
</evidence>
<dbReference type="SMART" id="SM00179">
    <property type="entry name" value="EGF_CA"/>
    <property type="match status" value="3"/>
</dbReference>
<dbReference type="GO" id="GO:0005509">
    <property type="term" value="F:calcium ion binding"/>
    <property type="evidence" value="ECO:0007669"/>
    <property type="project" value="InterPro"/>
</dbReference>
<evidence type="ECO:0000256" key="13">
    <source>
        <dbReference type="ARBA" id="ARBA00023180"/>
    </source>
</evidence>
<organism evidence="22 23">
    <name type="scientific">Calcarius ornatus</name>
    <name type="common">Chestnut-collared longspur</name>
    <dbReference type="NCBI Taxonomy" id="198940"/>
    <lineage>
        <taxon>Eukaryota</taxon>
        <taxon>Metazoa</taxon>
        <taxon>Chordata</taxon>
        <taxon>Craniata</taxon>
        <taxon>Vertebrata</taxon>
        <taxon>Euteleostomi</taxon>
        <taxon>Archelosauria</taxon>
        <taxon>Archosauria</taxon>
        <taxon>Dinosauria</taxon>
        <taxon>Saurischia</taxon>
        <taxon>Theropoda</taxon>
        <taxon>Coelurosauria</taxon>
        <taxon>Aves</taxon>
        <taxon>Neognathae</taxon>
        <taxon>Neoaves</taxon>
        <taxon>Telluraves</taxon>
        <taxon>Australaves</taxon>
        <taxon>Passeriformes</taxon>
        <taxon>Passeroidea</taxon>
        <taxon>Fringillidae</taxon>
        <taxon>Emberizinae</taxon>
        <taxon>Emberizini</taxon>
        <taxon>Calcarius</taxon>
    </lineage>
</organism>
<keyword evidence="7" id="KW-0430">Lectin</keyword>
<dbReference type="GO" id="GO:0004888">
    <property type="term" value="F:transmembrane signaling receptor activity"/>
    <property type="evidence" value="ECO:0007669"/>
    <property type="project" value="InterPro"/>
</dbReference>
<dbReference type="Pfam" id="PF07645">
    <property type="entry name" value="EGF_CA"/>
    <property type="match status" value="2"/>
</dbReference>
<feature type="non-terminal residue" evidence="22">
    <location>
        <position position="500"/>
    </location>
</feature>
<keyword evidence="6 19" id="KW-0732">Signal</keyword>
<dbReference type="GO" id="GO:0050772">
    <property type="term" value="P:positive regulation of axonogenesis"/>
    <property type="evidence" value="ECO:0007669"/>
    <property type="project" value="TreeGrafter"/>
</dbReference>
<evidence type="ECO:0000256" key="10">
    <source>
        <dbReference type="ARBA" id="ARBA00022989"/>
    </source>
</evidence>
<feature type="domain" description="EGF-like" evidence="20">
    <location>
        <begin position="369"/>
        <end position="406"/>
    </location>
</feature>
<evidence type="ECO:0000256" key="5">
    <source>
        <dbReference type="ARBA" id="ARBA00022692"/>
    </source>
</evidence>
<evidence type="ECO:0000256" key="3">
    <source>
        <dbReference type="ARBA" id="ARBA00022536"/>
    </source>
</evidence>
<keyword evidence="13" id="KW-0325">Glycoprotein</keyword>
<feature type="region of interest" description="Disordered" evidence="17">
    <location>
        <begin position="416"/>
        <end position="438"/>
    </location>
</feature>
<feature type="domain" description="C-type lectin" evidence="21">
    <location>
        <begin position="32"/>
        <end position="146"/>
    </location>
</feature>
<keyword evidence="3 16" id="KW-0245">EGF-like domain</keyword>
<dbReference type="SMART" id="SM00034">
    <property type="entry name" value="CLECT"/>
    <property type="match status" value="1"/>
</dbReference>
<evidence type="ECO:0000256" key="1">
    <source>
        <dbReference type="ARBA" id="ARBA00004479"/>
    </source>
</evidence>
<keyword evidence="5 18" id="KW-0812">Transmembrane</keyword>
<sequence length="500" mass="54110">MRPLLPLLLLLLLGTVARAQRRDLSPAGAQCLEHECFAVFWASRSFSGASEGCERGGGHLMTVRSTVAEEAISLLLQNREGRLWLGLSLPPSLSCTDPNLRLRGFRWITGDRRTDHTNWAPSGPRCGERCVTVSRELRWQERRCEEPADGFLCQYSYGGSCPRLATQHGVPVTYTTPFGARGADFLALPPGSVADERGRPRCSCPEGAVLAPDGRGCRSPCEGAQCQHHCVVAEGSFVCMCAVGYRLAADGVSCEDIDDCASEPGPCEQQCVNTQGGFECRCHEGYRMEDGRCQRLPPCWDLSCQQRCEERPEGDRCGCHPGYAVHPQDASRCLPHCNASECPPVCGDGGDCECPEGFMLDEEDNLCMDLDECGSGHCQFNCTNTPGGFQCHCPPHGYFLRGIDCIPILDGDGEEASSGDVELEPHTPVPSRPPPKAEPLHPGVLVGIAGGALLSLLALSALGFHLARKRCRSHGSMDYKYSGPHEKELGLQPVPSAQKP</sequence>
<dbReference type="PROSITE" id="PS01186">
    <property type="entry name" value="EGF_2"/>
    <property type="match status" value="1"/>
</dbReference>
<dbReference type="InterPro" id="IPR051505">
    <property type="entry name" value="C-type_lectin_domain"/>
</dbReference>